<reference evidence="3" key="1">
    <citation type="journal article" date="2014" name="Int. J. Syst. Evol. Microbiol.">
        <title>Complete genome sequence of Corynebacterium casei LMG S-19264T (=DSM 44701T), isolated from a smear-ripened cheese.</title>
        <authorList>
            <consortium name="US DOE Joint Genome Institute (JGI-PGF)"/>
            <person name="Walter F."/>
            <person name="Albersmeier A."/>
            <person name="Kalinowski J."/>
            <person name="Ruckert C."/>
        </authorList>
    </citation>
    <scope>NUCLEOTIDE SEQUENCE</scope>
    <source>
        <strain evidence="3">CGMCC 1.14988</strain>
    </source>
</reference>
<evidence type="ECO:0000313" key="4">
    <source>
        <dbReference type="Proteomes" id="UP000650511"/>
    </source>
</evidence>
<organism evidence="3 4">
    <name type="scientific">Egicoccus halophilus</name>
    <dbReference type="NCBI Taxonomy" id="1670830"/>
    <lineage>
        <taxon>Bacteria</taxon>
        <taxon>Bacillati</taxon>
        <taxon>Actinomycetota</taxon>
        <taxon>Nitriliruptoria</taxon>
        <taxon>Egicoccales</taxon>
        <taxon>Egicoccaceae</taxon>
        <taxon>Egicoccus</taxon>
    </lineage>
</organism>
<sequence>MPNPFEDVTEGGALDPAANPFRPGMGRVPPDFGGREPALRRAKVVVDRLSRPAAPQLVLYRGVRGVGKTALLAYVRQQAERRGVLTLALEADRGDTDLVAARETLRRGAAPLVERADEAVLRRCGSLRLGRNGQVEAAKTGTSAATVERLIADLGFLAAQLGQGILLTVDEVQEAEQTLLKPLLRAAHLASQEDRPLGVLLSGLPSAAETLFDEGQTYTERLERLELGLLDRAGTVEAIRRPFEREADVLVDEHVLDHVHDESGGYPWFVQLWGAALWDSARDASRVDLVDARVAGVEVHERVQAFFADRWRRVPTGRGALLTVALAEQGGDAEMGDLTEVLDLTHQALSPARRELVERGLCWAPARGRLAFTVPGFADWVARTRPDRA</sequence>
<evidence type="ECO:0000313" key="3">
    <source>
        <dbReference type="EMBL" id="GGI02987.1"/>
    </source>
</evidence>
<comment type="caution">
    <text evidence="3">The sequence shown here is derived from an EMBL/GenBank/DDBJ whole genome shotgun (WGS) entry which is preliminary data.</text>
</comment>
<dbReference type="SUPFAM" id="SSF52540">
    <property type="entry name" value="P-loop containing nucleoside triphosphate hydrolases"/>
    <property type="match status" value="1"/>
</dbReference>
<dbReference type="OrthoDB" id="2020141at2"/>
<protein>
    <submittedName>
        <fullName evidence="3">ATPase</fullName>
    </submittedName>
</protein>
<dbReference type="InterPro" id="IPR041664">
    <property type="entry name" value="AAA_16"/>
</dbReference>
<feature type="region of interest" description="Disordered" evidence="1">
    <location>
        <begin position="1"/>
        <end position="35"/>
    </location>
</feature>
<name>A0A8J3AAH7_9ACTN</name>
<accession>A0A8J3AAH7</accession>
<dbReference type="PANTHER" id="PTHR34301:SF8">
    <property type="entry name" value="ATPASE DOMAIN-CONTAINING PROTEIN"/>
    <property type="match status" value="1"/>
</dbReference>
<dbReference type="InterPro" id="IPR027417">
    <property type="entry name" value="P-loop_NTPase"/>
</dbReference>
<feature type="domain" description="Orc1-like AAA ATPase" evidence="2">
    <location>
        <begin position="34"/>
        <end position="191"/>
    </location>
</feature>
<gene>
    <name evidence="3" type="ORF">GCM10011354_02230</name>
</gene>
<dbReference type="Pfam" id="PF13191">
    <property type="entry name" value="AAA_16"/>
    <property type="match status" value="1"/>
</dbReference>
<dbReference type="Gene3D" id="3.40.50.300">
    <property type="entry name" value="P-loop containing nucleotide triphosphate hydrolases"/>
    <property type="match status" value="1"/>
</dbReference>
<evidence type="ECO:0000256" key="1">
    <source>
        <dbReference type="SAM" id="MobiDB-lite"/>
    </source>
</evidence>
<dbReference type="PANTHER" id="PTHR34301">
    <property type="entry name" value="DNA-BINDING PROTEIN-RELATED"/>
    <property type="match status" value="1"/>
</dbReference>
<dbReference type="EMBL" id="BMHA01000001">
    <property type="protein sequence ID" value="GGI02987.1"/>
    <property type="molecule type" value="Genomic_DNA"/>
</dbReference>
<reference evidence="3" key="2">
    <citation type="submission" date="2020-09" db="EMBL/GenBank/DDBJ databases">
        <authorList>
            <person name="Sun Q."/>
            <person name="Zhou Y."/>
        </authorList>
    </citation>
    <scope>NUCLEOTIDE SEQUENCE</scope>
    <source>
        <strain evidence="3">CGMCC 1.14988</strain>
    </source>
</reference>
<dbReference type="RefSeq" id="WP_130648264.1">
    <property type="nucleotide sequence ID" value="NZ_BMHA01000001.1"/>
</dbReference>
<dbReference type="Proteomes" id="UP000650511">
    <property type="component" value="Unassembled WGS sequence"/>
</dbReference>
<proteinExistence type="predicted"/>
<dbReference type="AlphaFoldDB" id="A0A8J3AAH7"/>
<evidence type="ECO:0000259" key="2">
    <source>
        <dbReference type="Pfam" id="PF13191"/>
    </source>
</evidence>
<keyword evidence="4" id="KW-1185">Reference proteome</keyword>